<evidence type="ECO:0000313" key="4">
    <source>
        <dbReference type="Proteomes" id="UP000437736"/>
    </source>
</evidence>
<evidence type="ECO:0000259" key="1">
    <source>
        <dbReference type="Pfam" id="PF01571"/>
    </source>
</evidence>
<organism evidence="3 4">
    <name type="scientific">Acidiferrimicrobium australe</name>
    <dbReference type="NCBI Taxonomy" id="2664430"/>
    <lineage>
        <taxon>Bacteria</taxon>
        <taxon>Bacillati</taxon>
        <taxon>Actinomycetota</taxon>
        <taxon>Acidimicrobiia</taxon>
        <taxon>Acidimicrobiales</taxon>
        <taxon>Acidimicrobiaceae</taxon>
        <taxon>Acidiferrimicrobium</taxon>
    </lineage>
</organism>
<feature type="domain" description="GCVT N-terminal" evidence="1">
    <location>
        <begin position="1"/>
        <end position="102"/>
    </location>
</feature>
<dbReference type="SUPFAM" id="SSF103025">
    <property type="entry name" value="Folate-binding domain"/>
    <property type="match status" value="1"/>
</dbReference>
<dbReference type="InterPro" id="IPR013977">
    <property type="entry name" value="GcvT_C"/>
</dbReference>
<dbReference type="SUPFAM" id="SSF101790">
    <property type="entry name" value="Aminomethyltransferase beta-barrel domain"/>
    <property type="match status" value="1"/>
</dbReference>
<gene>
    <name evidence="3" type="ORF">GHK86_02570</name>
</gene>
<evidence type="ECO:0000313" key="3">
    <source>
        <dbReference type="EMBL" id="MST31616.1"/>
    </source>
</evidence>
<evidence type="ECO:0000259" key="2">
    <source>
        <dbReference type="Pfam" id="PF08669"/>
    </source>
</evidence>
<dbReference type="InterPro" id="IPR006222">
    <property type="entry name" value="GCVT_N"/>
</dbReference>
<dbReference type="Pfam" id="PF08669">
    <property type="entry name" value="GCV_T_C"/>
    <property type="match status" value="1"/>
</dbReference>
<keyword evidence="4" id="KW-1185">Reference proteome</keyword>
<dbReference type="Proteomes" id="UP000437736">
    <property type="component" value="Unassembled WGS sequence"/>
</dbReference>
<comment type="caution">
    <text evidence="3">The sequence shown here is derived from an EMBL/GenBank/DDBJ whole genome shotgun (WGS) entry which is preliminary data.</text>
</comment>
<proteinExistence type="predicted"/>
<protein>
    <submittedName>
        <fullName evidence="3">Dimethylglycine dehydrogenase</fullName>
    </submittedName>
</protein>
<dbReference type="EMBL" id="WJHE01000106">
    <property type="protein sequence ID" value="MST31616.1"/>
    <property type="molecule type" value="Genomic_DNA"/>
</dbReference>
<dbReference type="Gene3D" id="3.30.1360.120">
    <property type="entry name" value="Probable tRNA modification gtpase trme, domain 1"/>
    <property type="match status" value="1"/>
</dbReference>
<reference evidence="3 4" key="1">
    <citation type="submission" date="2019-11" db="EMBL/GenBank/DDBJ databases">
        <title>Acidiferrimicrobium australis gen. nov., sp. nov., an acidophilic and obligately heterotrophic, member of the Actinobacteria that catalyses dissimilatory oxido- reduction of iron isolated from metal-rich acidic water in Chile.</title>
        <authorList>
            <person name="Gonzalez D."/>
            <person name="Huber K."/>
            <person name="Hedrich S."/>
            <person name="Rojas-Villalobos C."/>
            <person name="Quatrini R."/>
            <person name="Dinamarca M.A."/>
            <person name="Schwarz A."/>
            <person name="Canales C."/>
            <person name="Nancucheo I."/>
        </authorList>
    </citation>
    <scope>NUCLEOTIDE SEQUENCE [LARGE SCALE GENOMIC DNA]</scope>
    <source>
        <strain evidence="3 4">USS-CCA1</strain>
    </source>
</reference>
<accession>A0ABW9QQJ5</accession>
<dbReference type="InterPro" id="IPR029043">
    <property type="entry name" value="GcvT/YgfZ_C"/>
</dbReference>
<dbReference type="PANTHER" id="PTHR43757:SF2">
    <property type="entry name" value="AMINOMETHYLTRANSFERASE, MITOCHONDRIAL"/>
    <property type="match status" value="1"/>
</dbReference>
<dbReference type="Gene3D" id="3.30.70.1400">
    <property type="entry name" value="Aminomethyltransferase beta-barrel domains"/>
    <property type="match status" value="1"/>
</dbReference>
<dbReference type="Pfam" id="PF01571">
    <property type="entry name" value="GCV_T"/>
    <property type="match status" value="1"/>
</dbReference>
<sequence>DTSDAGIPFFGSVDTHVGAAPVRVLRLSFVGELGYELHHPLEYQRYLYGLLCDAGADLGLVDFGYRALESMRLEKCYRLWGADLTSDFTPLEAGLGRFVQLEGRRFVGRDALAGQAAAGVTRRLCCLEVDADDADAHGWEPVTHAGKVVGHVTSGGYGHRVGRSLALAYLPAGLAEPGTALGVEIIGSCRPAAVVAQPVYDPANHRMRAR</sequence>
<feature type="non-terminal residue" evidence="3">
    <location>
        <position position="1"/>
    </location>
</feature>
<name>A0ABW9QQJ5_9ACTN</name>
<feature type="domain" description="Aminomethyltransferase C-terminal" evidence="2">
    <location>
        <begin position="122"/>
        <end position="201"/>
    </location>
</feature>
<dbReference type="InterPro" id="IPR028896">
    <property type="entry name" value="GcvT/YgfZ/DmdA"/>
</dbReference>
<dbReference type="Gene3D" id="2.40.30.110">
    <property type="entry name" value="Aminomethyltransferase beta-barrel domains"/>
    <property type="match status" value="1"/>
</dbReference>
<dbReference type="PANTHER" id="PTHR43757">
    <property type="entry name" value="AMINOMETHYLTRANSFERASE"/>
    <property type="match status" value="1"/>
</dbReference>
<dbReference type="InterPro" id="IPR027266">
    <property type="entry name" value="TrmE/GcvT-like"/>
</dbReference>